<evidence type="ECO:0008006" key="4">
    <source>
        <dbReference type="Google" id="ProtNLM"/>
    </source>
</evidence>
<keyword evidence="1" id="KW-0732">Signal</keyword>
<accession>A0A9W4S3X3</accession>
<evidence type="ECO:0000313" key="3">
    <source>
        <dbReference type="Proteomes" id="UP001152533"/>
    </source>
</evidence>
<feature type="chain" id="PRO_5040950961" description="Extracellular membrane protein CFEM domain-containing protein" evidence="1">
    <location>
        <begin position="18"/>
        <end position="118"/>
    </location>
</feature>
<reference evidence="2" key="1">
    <citation type="submission" date="2022-08" db="EMBL/GenBank/DDBJ databases">
        <authorList>
            <person name="Giroux E."/>
            <person name="Giroux E."/>
        </authorList>
    </citation>
    <scope>NUCLEOTIDE SEQUENCE</scope>
    <source>
        <strain evidence="2">H1091258</strain>
    </source>
</reference>
<evidence type="ECO:0000313" key="2">
    <source>
        <dbReference type="EMBL" id="CAI0653348.1"/>
    </source>
</evidence>
<dbReference type="AlphaFoldDB" id="A0A9W4S3X3"/>
<name>A0A9W4S3X3_9PEZI</name>
<dbReference type="Proteomes" id="UP001152533">
    <property type="component" value="Unassembled WGS sequence"/>
</dbReference>
<feature type="signal peptide" evidence="1">
    <location>
        <begin position="1"/>
        <end position="17"/>
    </location>
</feature>
<gene>
    <name evidence="2" type="ORF">CGXH109_LOCUS126672</name>
</gene>
<organism evidence="2 3">
    <name type="scientific">Colletotrichum noveboracense</name>
    <dbReference type="NCBI Taxonomy" id="2664923"/>
    <lineage>
        <taxon>Eukaryota</taxon>
        <taxon>Fungi</taxon>
        <taxon>Dikarya</taxon>
        <taxon>Ascomycota</taxon>
        <taxon>Pezizomycotina</taxon>
        <taxon>Sordariomycetes</taxon>
        <taxon>Hypocreomycetidae</taxon>
        <taxon>Glomerellales</taxon>
        <taxon>Glomerellaceae</taxon>
        <taxon>Colletotrichum</taxon>
        <taxon>Colletotrichum gloeosporioides species complex</taxon>
    </lineage>
</organism>
<evidence type="ECO:0000256" key="1">
    <source>
        <dbReference type="SAM" id="SignalP"/>
    </source>
</evidence>
<proteinExistence type="predicted"/>
<keyword evidence="3" id="KW-1185">Reference proteome</keyword>
<sequence>MRAAAVFLAAVIRVAYAQDKDDIPRCSWDCLGLTPSDTCHIRIDPECACGVVVTDARRSQLGSCVGTYCKDGTTFDDGAGFNSDCNPDRHRDTYYLRYKPQYYSRYYQHSEFNADDRV</sequence>
<protein>
    <recommendedName>
        <fullName evidence="4">Extracellular membrane protein CFEM domain-containing protein</fullName>
    </recommendedName>
</protein>
<comment type="caution">
    <text evidence="2">The sequence shown here is derived from an EMBL/GenBank/DDBJ whole genome shotgun (WGS) entry which is preliminary data.</text>
</comment>
<dbReference type="EMBL" id="CAMGZC010001636">
    <property type="protein sequence ID" value="CAI0653348.1"/>
    <property type="molecule type" value="Genomic_DNA"/>
</dbReference>